<organism evidence="3 4">
    <name type="scientific">Iris pallida</name>
    <name type="common">Sweet iris</name>
    <dbReference type="NCBI Taxonomy" id="29817"/>
    <lineage>
        <taxon>Eukaryota</taxon>
        <taxon>Viridiplantae</taxon>
        <taxon>Streptophyta</taxon>
        <taxon>Embryophyta</taxon>
        <taxon>Tracheophyta</taxon>
        <taxon>Spermatophyta</taxon>
        <taxon>Magnoliopsida</taxon>
        <taxon>Liliopsida</taxon>
        <taxon>Asparagales</taxon>
        <taxon>Iridaceae</taxon>
        <taxon>Iridoideae</taxon>
        <taxon>Irideae</taxon>
        <taxon>Iris</taxon>
    </lineage>
</organism>
<feature type="transmembrane region" description="Helical" evidence="2">
    <location>
        <begin position="547"/>
        <end position="568"/>
    </location>
</feature>
<sequence length="615" mass="68589">MNGFRKKSYSSHSGSQIDQDTRTCLDDMGEELWPLSNSRNNEDVNIVDREYCRNFTSAYEDSPYELDEPLVVDTEDASIPFHPMLWREGRHKQLPKFPFSDCDQNPDNGRELKASLDTFAQAQTVSFRQGDNGMESHNMVNHNHDVSINAEIKKENNGAITFQMVPSNLIGEVTLLGNCISDHADKRDFICHGIDDGNDSEVSKKYLLPMETVDVDQEEAKNGLERKAVDKYNNSTASKLTLPQVNSLREAQLFDAILENPTDEHASAVVDRVEIIKNGTDLFTTEKYGLCIGRDGMSSRSNVGNYTHDIQNDPPLYMDCQSAGCSVSALVENNQVSQSSSDLPIPDDIHSYQSRYPLSPNARTATGTSVKKDGVSGCTHNLEMDANEQPNKPIISNTENTTVNSLAGGVGIMCRGIKSDGFDSELTVGKGEMITSGTQEQDSSYHLCEIDKELTLEPRENSTDRLFTETSLHILDSNVPQMKIPEPTYNVQNQGFAPLIVNCTSLEPEKLEEDNGSVKNTEECEKELGVEPDSCGKHNERAKGNKVLKSLAGAITLLGALFFVHHHIRQKRDRENRKETVRAQRDQNPFQEVPMQDRVEVAKSNAIYPGERLKF</sequence>
<protein>
    <submittedName>
        <fullName evidence="3">Uncharacterized protein</fullName>
    </submittedName>
</protein>
<dbReference type="EMBL" id="JANAVB010033016">
    <property type="protein sequence ID" value="KAJ6809554.1"/>
    <property type="molecule type" value="Genomic_DNA"/>
</dbReference>
<gene>
    <name evidence="3" type="ORF">M6B38_162020</name>
</gene>
<keyword evidence="4" id="KW-1185">Reference proteome</keyword>
<dbReference type="Proteomes" id="UP001140949">
    <property type="component" value="Unassembled WGS sequence"/>
</dbReference>
<evidence type="ECO:0000313" key="4">
    <source>
        <dbReference type="Proteomes" id="UP001140949"/>
    </source>
</evidence>
<proteinExistence type="predicted"/>
<accession>A0AAX6EZR6</accession>
<evidence type="ECO:0000256" key="1">
    <source>
        <dbReference type="SAM" id="MobiDB-lite"/>
    </source>
</evidence>
<keyword evidence="2" id="KW-1133">Transmembrane helix</keyword>
<name>A0AAX6EZR6_IRIPA</name>
<keyword evidence="2" id="KW-0472">Membrane</keyword>
<reference evidence="3" key="2">
    <citation type="submission" date="2023-04" db="EMBL/GenBank/DDBJ databases">
        <authorList>
            <person name="Bruccoleri R.E."/>
            <person name="Oakeley E.J."/>
            <person name="Faust A.-M."/>
            <person name="Dessus-Babus S."/>
            <person name="Altorfer M."/>
            <person name="Burckhardt D."/>
            <person name="Oertli M."/>
            <person name="Naumann U."/>
            <person name="Petersen F."/>
            <person name="Wong J."/>
        </authorList>
    </citation>
    <scope>NUCLEOTIDE SEQUENCE</scope>
    <source>
        <strain evidence="3">GSM-AAB239-AS_SAM_17_03QT</strain>
        <tissue evidence="3">Leaf</tissue>
    </source>
</reference>
<evidence type="ECO:0000256" key="2">
    <source>
        <dbReference type="SAM" id="Phobius"/>
    </source>
</evidence>
<comment type="caution">
    <text evidence="3">The sequence shown here is derived from an EMBL/GenBank/DDBJ whole genome shotgun (WGS) entry which is preliminary data.</text>
</comment>
<dbReference type="AlphaFoldDB" id="A0AAX6EZR6"/>
<evidence type="ECO:0000313" key="3">
    <source>
        <dbReference type="EMBL" id="KAJ6809554.1"/>
    </source>
</evidence>
<reference evidence="3" key="1">
    <citation type="journal article" date="2023" name="GigaByte">
        <title>Genome assembly of the bearded iris, Iris pallida Lam.</title>
        <authorList>
            <person name="Bruccoleri R.E."/>
            <person name="Oakeley E.J."/>
            <person name="Faust A.M.E."/>
            <person name="Altorfer M."/>
            <person name="Dessus-Babus S."/>
            <person name="Burckhardt D."/>
            <person name="Oertli M."/>
            <person name="Naumann U."/>
            <person name="Petersen F."/>
            <person name="Wong J."/>
        </authorList>
    </citation>
    <scope>NUCLEOTIDE SEQUENCE</scope>
    <source>
        <strain evidence="3">GSM-AAB239-AS_SAM_17_03QT</strain>
    </source>
</reference>
<keyword evidence="2" id="KW-0812">Transmembrane</keyword>
<feature type="region of interest" description="Disordered" evidence="1">
    <location>
        <begin position="1"/>
        <end position="20"/>
    </location>
</feature>